<comment type="caution">
    <text evidence="3">The sequence shown here is derived from an EMBL/GenBank/DDBJ whole genome shotgun (WGS) entry which is preliminary data.</text>
</comment>
<sequence>MTTTMPEASSLDAAIRPVPASERARLVGTTLAIVAALALGIVVNALVVSPLRYERDQDVASWAFRAQLANGTAPVGQVTSADRLLAPGTPVAILTIPRLGVDDVVLEGTTSKTLLSGPGHRRDTALPGQAGPVVVMGRHGAYGGVFADLDTLRQGDVITTVTGQGEATYAVTGLRRTGDPLPDPLAAGAGRLTLVSATGPRWAPDDVLRVDAALVGEAFPTPRAVLTPVLLSDDEAAFAGDDDAWPLLLLALAALAASAVLVAALRRWWGHWQAWVVGLPLLLLCGVLVAEQIFVLLPNLV</sequence>
<dbReference type="Gene3D" id="2.40.260.10">
    <property type="entry name" value="Sortase"/>
    <property type="match status" value="1"/>
</dbReference>
<organism evidence="3 4">
    <name type="scientific">Cellulomonas edaphi</name>
    <dbReference type="NCBI Taxonomy" id="3053468"/>
    <lineage>
        <taxon>Bacteria</taxon>
        <taxon>Bacillati</taxon>
        <taxon>Actinomycetota</taxon>
        <taxon>Actinomycetes</taxon>
        <taxon>Micrococcales</taxon>
        <taxon>Cellulomonadaceae</taxon>
        <taxon>Cellulomonas</taxon>
    </lineage>
</organism>
<evidence type="ECO:0000256" key="2">
    <source>
        <dbReference type="SAM" id="Phobius"/>
    </source>
</evidence>
<name>A0ABT7S6P3_9CELL</name>
<evidence type="ECO:0000313" key="4">
    <source>
        <dbReference type="Proteomes" id="UP001321453"/>
    </source>
</evidence>
<reference evidence="3 4" key="1">
    <citation type="submission" date="2023-06" db="EMBL/GenBank/DDBJ databases">
        <title>Cellulomonas sp. MW9 Whole genome sequence.</title>
        <authorList>
            <person name="Park S."/>
        </authorList>
    </citation>
    <scope>NUCLEOTIDE SEQUENCE [LARGE SCALE GENOMIC DNA]</scope>
    <source>
        <strain evidence="3 4">MW9</strain>
    </source>
</reference>
<dbReference type="EMBL" id="JAUCGR010000001">
    <property type="protein sequence ID" value="MDM7830629.1"/>
    <property type="molecule type" value="Genomic_DNA"/>
</dbReference>
<keyword evidence="2" id="KW-0812">Transmembrane</keyword>
<feature type="transmembrane region" description="Helical" evidence="2">
    <location>
        <begin position="275"/>
        <end position="297"/>
    </location>
</feature>
<feature type="transmembrane region" description="Helical" evidence="2">
    <location>
        <begin position="26"/>
        <end position="47"/>
    </location>
</feature>
<protein>
    <submittedName>
        <fullName evidence="3">Sortase</fullName>
    </submittedName>
</protein>
<keyword evidence="1" id="KW-0378">Hydrolase</keyword>
<keyword evidence="2" id="KW-0472">Membrane</keyword>
<dbReference type="RefSeq" id="WP_289445768.1">
    <property type="nucleotide sequence ID" value="NZ_JAUCGR010000001.1"/>
</dbReference>
<dbReference type="InterPro" id="IPR005754">
    <property type="entry name" value="Sortase"/>
</dbReference>
<keyword evidence="2" id="KW-1133">Transmembrane helix</keyword>
<feature type="transmembrane region" description="Helical" evidence="2">
    <location>
        <begin position="247"/>
        <end position="269"/>
    </location>
</feature>
<dbReference type="Proteomes" id="UP001321453">
    <property type="component" value="Unassembled WGS sequence"/>
</dbReference>
<proteinExistence type="predicted"/>
<evidence type="ECO:0000256" key="1">
    <source>
        <dbReference type="ARBA" id="ARBA00022801"/>
    </source>
</evidence>
<accession>A0ABT7S6P3</accession>
<dbReference type="Pfam" id="PF04203">
    <property type="entry name" value="Sortase"/>
    <property type="match status" value="1"/>
</dbReference>
<evidence type="ECO:0000313" key="3">
    <source>
        <dbReference type="EMBL" id="MDM7830629.1"/>
    </source>
</evidence>
<dbReference type="InterPro" id="IPR023365">
    <property type="entry name" value="Sortase_dom-sf"/>
</dbReference>
<dbReference type="SUPFAM" id="SSF63817">
    <property type="entry name" value="Sortase"/>
    <property type="match status" value="1"/>
</dbReference>
<keyword evidence="4" id="KW-1185">Reference proteome</keyword>
<gene>
    <name evidence="3" type="ORF">QRT05_04735</name>
</gene>